<sequence length="269" mass="31183">MVFHPDDLDFDLFEAKYAALDIETTGVSFRNDRICEIAIVTWRDGEKTEEFSSLVNPGLSISEMSYSVHGITNSMVTHSPTFREIADKVYDMLKDSVIIGHNVLSVDLSFLNKELREAGKKPLYNFFIDTYLMSKKIVPGLKRRSLKCLAQALDIKVDTLHRALPDAQLVMKIWRKILDRFRHEDITRLKDMREMGLLNGKVKKKAKDIMELARIHGIVRIVYLSPFSGRTMRDIEPLSVRGNKLDAYCHLREDFRTFELNRIIDYRVP</sequence>
<dbReference type="Pfam" id="PF13280">
    <property type="entry name" value="WYL"/>
    <property type="match status" value="1"/>
</dbReference>
<dbReference type="Proteomes" id="UP000885931">
    <property type="component" value="Unassembled WGS sequence"/>
</dbReference>
<feature type="domain" description="Exonuclease" evidence="1">
    <location>
        <begin position="16"/>
        <end position="183"/>
    </location>
</feature>
<dbReference type="Gene3D" id="3.30.420.10">
    <property type="entry name" value="Ribonuclease H-like superfamily/Ribonuclease H"/>
    <property type="match status" value="1"/>
</dbReference>
<dbReference type="GO" id="GO:0003677">
    <property type="term" value="F:DNA binding"/>
    <property type="evidence" value="ECO:0007669"/>
    <property type="project" value="InterPro"/>
</dbReference>
<dbReference type="GO" id="GO:0005829">
    <property type="term" value="C:cytosol"/>
    <property type="evidence" value="ECO:0007669"/>
    <property type="project" value="TreeGrafter"/>
</dbReference>
<accession>A0A7C0X9Q9</accession>
<dbReference type="PANTHER" id="PTHR30231">
    <property type="entry name" value="DNA POLYMERASE III SUBUNIT EPSILON"/>
    <property type="match status" value="1"/>
</dbReference>
<dbReference type="Pfam" id="PF00929">
    <property type="entry name" value="RNase_T"/>
    <property type="match status" value="1"/>
</dbReference>
<dbReference type="FunFam" id="3.30.420.10:FF:000045">
    <property type="entry name" value="3'-5' exonuclease DinG"/>
    <property type="match status" value="1"/>
</dbReference>
<dbReference type="GO" id="GO:0003887">
    <property type="term" value="F:DNA-directed DNA polymerase activity"/>
    <property type="evidence" value="ECO:0007669"/>
    <property type="project" value="InterPro"/>
</dbReference>
<comment type="caution">
    <text evidence="2">The sequence shown here is derived from an EMBL/GenBank/DDBJ whole genome shotgun (WGS) entry which is preliminary data.</text>
</comment>
<dbReference type="InterPro" id="IPR013520">
    <property type="entry name" value="Ribonucl_H"/>
</dbReference>
<name>A0A7C0X9Q9_UNCW3</name>
<dbReference type="GO" id="GO:0008408">
    <property type="term" value="F:3'-5' exonuclease activity"/>
    <property type="evidence" value="ECO:0007669"/>
    <property type="project" value="TreeGrafter"/>
</dbReference>
<dbReference type="SMART" id="SM00479">
    <property type="entry name" value="EXOIII"/>
    <property type="match status" value="1"/>
</dbReference>
<dbReference type="EMBL" id="DRBW01000190">
    <property type="protein sequence ID" value="HDM90561.1"/>
    <property type="molecule type" value="Genomic_DNA"/>
</dbReference>
<reference evidence="2" key="1">
    <citation type="journal article" date="2020" name="mSystems">
        <title>Genome- and Community-Level Interaction Insights into Carbon Utilization and Element Cycling Functions of Hydrothermarchaeota in Hydrothermal Sediment.</title>
        <authorList>
            <person name="Zhou Z."/>
            <person name="Liu Y."/>
            <person name="Xu W."/>
            <person name="Pan J."/>
            <person name="Luo Z.H."/>
            <person name="Li M."/>
        </authorList>
    </citation>
    <scope>NUCLEOTIDE SEQUENCE [LARGE SCALE GENOMIC DNA]</scope>
    <source>
        <strain evidence="2">HyVt-237</strain>
    </source>
</reference>
<dbReference type="AlphaFoldDB" id="A0A7C0X9Q9"/>
<evidence type="ECO:0000259" key="1">
    <source>
        <dbReference type="SMART" id="SM00479"/>
    </source>
</evidence>
<proteinExistence type="predicted"/>
<dbReference type="SUPFAM" id="SSF53098">
    <property type="entry name" value="Ribonuclease H-like"/>
    <property type="match status" value="1"/>
</dbReference>
<dbReference type="PANTHER" id="PTHR30231:SF41">
    <property type="entry name" value="DNA POLYMERASE III SUBUNIT EPSILON"/>
    <property type="match status" value="1"/>
</dbReference>
<dbReference type="InterPro" id="IPR006054">
    <property type="entry name" value="DnaQ"/>
</dbReference>
<dbReference type="InterPro" id="IPR012337">
    <property type="entry name" value="RNaseH-like_sf"/>
</dbReference>
<evidence type="ECO:0000313" key="2">
    <source>
        <dbReference type="EMBL" id="HDM90561.1"/>
    </source>
</evidence>
<dbReference type="NCBIfam" id="TIGR00573">
    <property type="entry name" value="dnaq"/>
    <property type="match status" value="1"/>
</dbReference>
<dbReference type="InterPro" id="IPR036397">
    <property type="entry name" value="RNaseH_sf"/>
</dbReference>
<organism evidence="2">
    <name type="scientific">candidate division WOR-3 bacterium</name>
    <dbReference type="NCBI Taxonomy" id="2052148"/>
    <lineage>
        <taxon>Bacteria</taxon>
        <taxon>Bacteria division WOR-3</taxon>
    </lineage>
</organism>
<dbReference type="GO" id="GO:0045004">
    <property type="term" value="P:DNA replication proofreading"/>
    <property type="evidence" value="ECO:0007669"/>
    <property type="project" value="TreeGrafter"/>
</dbReference>
<protein>
    <recommendedName>
        <fullName evidence="1">Exonuclease domain-containing protein</fullName>
    </recommendedName>
</protein>
<dbReference type="InterPro" id="IPR026881">
    <property type="entry name" value="WYL_dom"/>
</dbReference>
<gene>
    <name evidence="2" type="ORF">ENG67_05075</name>
</gene>
<dbReference type="CDD" id="cd06127">
    <property type="entry name" value="DEDDh"/>
    <property type="match status" value="1"/>
</dbReference>